<dbReference type="SUPFAM" id="SSF81296">
    <property type="entry name" value="E set domains"/>
    <property type="match status" value="1"/>
</dbReference>
<dbReference type="EMBL" id="SCKG01000003">
    <property type="protein sequence ID" value="TDH15362.1"/>
    <property type="molecule type" value="Genomic_DNA"/>
</dbReference>
<keyword evidence="3" id="KW-1185">Reference proteome</keyword>
<dbReference type="Gene3D" id="2.60.40.10">
    <property type="entry name" value="Immunoglobulins"/>
    <property type="match status" value="1"/>
</dbReference>
<dbReference type="Pfam" id="PF00207">
    <property type="entry name" value="A2M"/>
    <property type="match status" value="1"/>
</dbReference>
<dbReference type="InterPro" id="IPR014756">
    <property type="entry name" value="Ig_E-set"/>
</dbReference>
<dbReference type="PANTHER" id="PTHR11412">
    <property type="entry name" value="MACROGLOBULIN / COMPLEMENT"/>
    <property type="match status" value="1"/>
</dbReference>
<feature type="domain" description="Alpha-2-macroglobulin" evidence="1">
    <location>
        <begin position="37"/>
        <end position="126"/>
    </location>
</feature>
<evidence type="ECO:0000313" key="3">
    <source>
        <dbReference type="Proteomes" id="UP000295070"/>
    </source>
</evidence>
<dbReference type="SMART" id="SM01360">
    <property type="entry name" value="A2M"/>
    <property type="match status" value="1"/>
</dbReference>
<protein>
    <recommendedName>
        <fullName evidence="1">Alpha-2-macroglobulin domain-containing protein</fullName>
    </recommendedName>
</protein>
<dbReference type="InterPro" id="IPR013783">
    <property type="entry name" value="Ig-like_fold"/>
</dbReference>
<dbReference type="Proteomes" id="UP000295070">
    <property type="component" value="Chromosome 3"/>
</dbReference>
<reference evidence="2 3" key="1">
    <citation type="submission" date="2019-01" db="EMBL/GenBank/DDBJ databases">
        <title>A chromosome-scale genome assembly of the yellow perch, Perca flavescens.</title>
        <authorList>
            <person name="Feron R."/>
            <person name="Morvezen R."/>
            <person name="Bestin A."/>
            <person name="Haffray P."/>
            <person name="Klopp C."/>
            <person name="Zahm M."/>
            <person name="Cabau C."/>
            <person name="Roques C."/>
            <person name="Donnadieu C."/>
            <person name="Bouchez O."/>
            <person name="Christie M."/>
            <person name="Larson W."/>
            <person name="Guiguen Y."/>
        </authorList>
    </citation>
    <scope>NUCLEOTIDE SEQUENCE [LARGE SCALE GENOMIC DNA]</scope>
    <source>
        <strain evidence="2">YP-PL-M2</strain>
        <tissue evidence="2">Blood</tissue>
    </source>
</reference>
<dbReference type="GO" id="GO:0004866">
    <property type="term" value="F:endopeptidase inhibitor activity"/>
    <property type="evidence" value="ECO:0007669"/>
    <property type="project" value="InterPro"/>
</dbReference>
<gene>
    <name evidence="2" type="ORF">EPR50_G00030870</name>
</gene>
<dbReference type="InterPro" id="IPR001599">
    <property type="entry name" value="Macroglobln_a2"/>
</dbReference>
<proteinExistence type="predicted"/>
<organism evidence="2 3">
    <name type="scientific">Perca flavescens</name>
    <name type="common">American yellow perch</name>
    <name type="synonym">Morone flavescens</name>
    <dbReference type="NCBI Taxonomy" id="8167"/>
    <lineage>
        <taxon>Eukaryota</taxon>
        <taxon>Metazoa</taxon>
        <taxon>Chordata</taxon>
        <taxon>Craniata</taxon>
        <taxon>Vertebrata</taxon>
        <taxon>Euteleostomi</taxon>
        <taxon>Actinopterygii</taxon>
        <taxon>Neopterygii</taxon>
        <taxon>Teleostei</taxon>
        <taxon>Neoteleostei</taxon>
        <taxon>Acanthomorphata</taxon>
        <taxon>Eupercaria</taxon>
        <taxon>Perciformes</taxon>
        <taxon>Percoidei</taxon>
        <taxon>Percidae</taxon>
        <taxon>Percinae</taxon>
        <taxon>Perca</taxon>
    </lineage>
</organism>
<dbReference type="AlphaFoldDB" id="A0A484DJL5"/>
<dbReference type="PANTHER" id="PTHR11412:SF150">
    <property type="entry name" value="ALPHA-2-MACROGLOBULIN-RELATED"/>
    <property type="match status" value="1"/>
</dbReference>
<sequence length="181" mass="20017">MKEVMAAPGPVELAVDLNGPSPDKSPVETVRTFFPETWIWDLVEVGEFGTKNVSLTVPDTITTWETEAFCLSPQGFGLARRKNLTVFQPFFLELSLPYSIIRGEHFELKATTFNYLTSCIMVTVTPTPSLDYTLTPLSGDQYTSCLCGSERKTLSWTMAPSALGETGAFIHQAAEVEEAFF</sequence>
<evidence type="ECO:0000313" key="2">
    <source>
        <dbReference type="EMBL" id="TDH15362.1"/>
    </source>
</evidence>
<dbReference type="GO" id="GO:0007399">
    <property type="term" value="P:nervous system development"/>
    <property type="evidence" value="ECO:0007669"/>
    <property type="project" value="UniProtKB-ARBA"/>
</dbReference>
<dbReference type="Gene3D" id="2.20.130.20">
    <property type="match status" value="1"/>
</dbReference>
<accession>A0A484DJL5</accession>
<dbReference type="STRING" id="8167.A0A484DJL5"/>
<name>A0A484DJL5_PERFV</name>
<evidence type="ECO:0000259" key="1">
    <source>
        <dbReference type="SMART" id="SM01360"/>
    </source>
</evidence>
<comment type="caution">
    <text evidence="2">The sequence shown here is derived from an EMBL/GenBank/DDBJ whole genome shotgun (WGS) entry which is preliminary data.</text>
</comment>
<dbReference type="InterPro" id="IPR050473">
    <property type="entry name" value="A2M/Complement_sys"/>
</dbReference>